<dbReference type="PROSITE" id="PS00941">
    <property type="entry name" value="CARBOXYLESTERASE_B_2"/>
    <property type="match status" value="1"/>
</dbReference>
<dbReference type="OrthoDB" id="408631at2759"/>
<comment type="caution">
    <text evidence="6">The sequence shown here is derived from an EMBL/GenBank/DDBJ whole genome shotgun (WGS) entry which is preliminary data.</text>
</comment>
<evidence type="ECO:0000256" key="2">
    <source>
        <dbReference type="ARBA" id="ARBA00022801"/>
    </source>
</evidence>
<evidence type="ECO:0000256" key="3">
    <source>
        <dbReference type="RuleBase" id="RU361235"/>
    </source>
</evidence>
<reference evidence="6 7" key="1">
    <citation type="journal article" date="2019" name="Fungal Biol. Biotechnol.">
        <title>Draft genome sequence of fastidious pathogen Ceratobasidium theobromae, which causes vascular-streak dieback in Theobroma cacao.</title>
        <authorList>
            <person name="Ali S.S."/>
            <person name="Asman A."/>
            <person name="Shao J."/>
            <person name="Firmansyah A.P."/>
            <person name="Susilo A.W."/>
            <person name="Rosmana A."/>
            <person name="McMahon P."/>
            <person name="Junaid M."/>
            <person name="Guest D."/>
            <person name="Kheng T.Y."/>
            <person name="Meinhardt L.W."/>
            <person name="Bailey B.A."/>
        </authorList>
    </citation>
    <scope>NUCLEOTIDE SEQUENCE [LARGE SCALE GENOMIC DNA]</scope>
    <source>
        <strain evidence="6 7">CT2</strain>
    </source>
</reference>
<dbReference type="AlphaFoldDB" id="A0A5N5QQD2"/>
<dbReference type="InterPro" id="IPR019826">
    <property type="entry name" value="Carboxylesterase_B_AS"/>
</dbReference>
<dbReference type="InterPro" id="IPR050309">
    <property type="entry name" value="Type-B_Carboxylest/Lipase"/>
</dbReference>
<proteinExistence type="inferred from homology"/>
<dbReference type="PROSITE" id="PS00122">
    <property type="entry name" value="CARBOXYLESTERASE_B_1"/>
    <property type="match status" value="1"/>
</dbReference>
<gene>
    <name evidence="6" type="ORF">CTheo_3198</name>
</gene>
<comment type="similarity">
    <text evidence="1 3">Belongs to the type-B carboxylesterase/lipase family.</text>
</comment>
<evidence type="ECO:0000313" key="7">
    <source>
        <dbReference type="Proteomes" id="UP000383932"/>
    </source>
</evidence>
<dbReference type="InterPro" id="IPR002018">
    <property type="entry name" value="CarbesteraseB"/>
</dbReference>
<evidence type="ECO:0000313" key="6">
    <source>
        <dbReference type="EMBL" id="KAB5593366.1"/>
    </source>
</evidence>
<dbReference type="GO" id="GO:0016787">
    <property type="term" value="F:hydrolase activity"/>
    <property type="evidence" value="ECO:0007669"/>
    <property type="project" value="UniProtKB-KW"/>
</dbReference>
<feature type="region of interest" description="Disordered" evidence="4">
    <location>
        <begin position="534"/>
        <end position="561"/>
    </location>
</feature>
<organism evidence="6 7">
    <name type="scientific">Ceratobasidium theobromae</name>
    <dbReference type="NCBI Taxonomy" id="1582974"/>
    <lineage>
        <taxon>Eukaryota</taxon>
        <taxon>Fungi</taxon>
        <taxon>Dikarya</taxon>
        <taxon>Basidiomycota</taxon>
        <taxon>Agaricomycotina</taxon>
        <taxon>Agaricomycetes</taxon>
        <taxon>Cantharellales</taxon>
        <taxon>Ceratobasidiaceae</taxon>
        <taxon>Ceratobasidium</taxon>
    </lineage>
</organism>
<name>A0A5N5QQD2_9AGAM</name>
<dbReference type="Pfam" id="PF00135">
    <property type="entry name" value="COesterase"/>
    <property type="match status" value="1"/>
</dbReference>
<keyword evidence="7" id="KW-1185">Reference proteome</keyword>
<dbReference type="PANTHER" id="PTHR11559">
    <property type="entry name" value="CARBOXYLESTERASE"/>
    <property type="match status" value="1"/>
</dbReference>
<feature type="compositionally biased region" description="Polar residues" evidence="4">
    <location>
        <begin position="534"/>
        <end position="560"/>
    </location>
</feature>
<dbReference type="SUPFAM" id="SSF53474">
    <property type="entry name" value="alpha/beta-Hydrolases"/>
    <property type="match status" value="1"/>
</dbReference>
<dbReference type="EMBL" id="SSOP01000039">
    <property type="protein sequence ID" value="KAB5593366.1"/>
    <property type="molecule type" value="Genomic_DNA"/>
</dbReference>
<dbReference type="EC" id="3.1.1.-" evidence="3"/>
<dbReference type="Gene3D" id="3.40.50.1820">
    <property type="entry name" value="alpha/beta hydrolase"/>
    <property type="match status" value="1"/>
</dbReference>
<evidence type="ECO:0000256" key="1">
    <source>
        <dbReference type="ARBA" id="ARBA00005964"/>
    </source>
</evidence>
<sequence length="613" mass="67464">MTMSERDHPLAKGAPLVEKVLRGPPPSHSVAFLLGTLAFGAISYIGSGYINSVLDSLLSSPTTRVLHSELLHTKNAVVNLGYASYKGLLNDSVPDVISWLGVPYAQPPRRFRAAHPLDETPRDHEIADQHTYPPFCVQGWAPWTSPDDRGGTGSEDCLFLNIYAPKSATNTSSLPVLAYIHGGGYHNGNPRAWPFDNWVQRSPTPFVAVSIYYRLSSLGFLAAPESPDKGAHAGEDPELLLNAGLHDQRMALRYIQRHIRSFGGDPTRVTIMGQSAGAGSVGLHLVAHNENPTEQLFQRAILQSWYRAPLLHPIDRKAAWKYLTKSVGCSHWTWGISRTLQCLREVDHVKLIQAADEGMAKHPKDTDWMWHPVIDNKLFNDFPARLIHARPQVDIIVGQPTHDRVINGPPFSQWVCATYPKLSSRNVQMLEELYIKAGVAPDDMTDVALSEGMFKCSSHFIGNLSGSRVYSYRFDEPDPVNIDHATHSADNYMLFEGTRTGSNGTVTFNPLTPAQRALSDEVIAYLTSFAATGNPNGVHSTPRGNGQTTSATGEHTSPTWPTYDAGKRIVFRAVGGGTGPARGTKGGTYIEELDKEEVERCKVWESLMDTIQI</sequence>
<keyword evidence="2 3" id="KW-0378">Hydrolase</keyword>
<dbReference type="Proteomes" id="UP000383932">
    <property type="component" value="Unassembled WGS sequence"/>
</dbReference>
<evidence type="ECO:0000259" key="5">
    <source>
        <dbReference type="Pfam" id="PF00135"/>
    </source>
</evidence>
<protein>
    <recommendedName>
        <fullName evidence="3">Carboxylic ester hydrolase</fullName>
        <ecNumber evidence="3">3.1.1.-</ecNumber>
    </recommendedName>
</protein>
<accession>A0A5N5QQD2</accession>
<dbReference type="InterPro" id="IPR029058">
    <property type="entry name" value="AB_hydrolase_fold"/>
</dbReference>
<feature type="domain" description="Carboxylesterase type B" evidence="5">
    <location>
        <begin position="86"/>
        <end position="565"/>
    </location>
</feature>
<dbReference type="InterPro" id="IPR019819">
    <property type="entry name" value="Carboxylesterase_B_CS"/>
</dbReference>
<evidence type="ECO:0000256" key="4">
    <source>
        <dbReference type="SAM" id="MobiDB-lite"/>
    </source>
</evidence>